<feature type="compositionally biased region" description="Polar residues" evidence="1">
    <location>
        <begin position="69"/>
        <end position="86"/>
    </location>
</feature>
<feature type="compositionally biased region" description="Basic and acidic residues" evidence="1">
    <location>
        <begin position="141"/>
        <end position="153"/>
    </location>
</feature>
<organism evidence="2 3">
    <name type="scientific">Nonomuraea dietziae</name>
    <dbReference type="NCBI Taxonomy" id="65515"/>
    <lineage>
        <taxon>Bacteria</taxon>
        <taxon>Bacillati</taxon>
        <taxon>Actinomycetota</taxon>
        <taxon>Actinomycetes</taxon>
        <taxon>Streptosporangiales</taxon>
        <taxon>Streptosporangiaceae</taxon>
        <taxon>Nonomuraea</taxon>
    </lineage>
</organism>
<feature type="region of interest" description="Disordered" evidence="1">
    <location>
        <begin position="1"/>
        <end position="254"/>
    </location>
</feature>
<protein>
    <submittedName>
        <fullName evidence="2">Uncharacterized protein</fullName>
    </submittedName>
</protein>
<reference evidence="2 3" key="1">
    <citation type="submission" date="2020-08" db="EMBL/GenBank/DDBJ databases">
        <title>Sequencing the genomes of 1000 actinobacteria strains.</title>
        <authorList>
            <person name="Klenk H.-P."/>
        </authorList>
    </citation>
    <scope>NUCLEOTIDE SEQUENCE [LARGE SCALE GENOMIC DNA]</scope>
    <source>
        <strain evidence="2 3">DSM 44320</strain>
    </source>
</reference>
<proteinExistence type="predicted"/>
<gene>
    <name evidence="2" type="ORF">FHR33_003587</name>
</gene>
<feature type="compositionally biased region" description="Basic and acidic residues" evidence="1">
    <location>
        <begin position="50"/>
        <end position="65"/>
    </location>
</feature>
<keyword evidence="3" id="KW-1185">Reference proteome</keyword>
<dbReference type="Proteomes" id="UP000579945">
    <property type="component" value="Unassembled WGS sequence"/>
</dbReference>
<feature type="compositionally biased region" description="Acidic residues" evidence="1">
    <location>
        <begin position="1"/>
        <end position="13"/>
    </location>
</feature>
<dbReference type="EMBL" id="JACIBV010000001">
    <property type="protein sequence ID" value="MBB3727727.1"/>
    <property type="molecule type" value="Genomic_DNA"/>
</dbReference>
<sequence length="254" mass="27616">MQGESEPQDDEPVERDRPQREWTHISGGHARQVKPHLRQDREAGGTPDGTARRGEQTNSTREPRKASRSRSSTNPCSRTGHTASGPTSRTAAQDRSRRAQRASPGGGWEPPEGAPVERGGATKSRERAIQTGWAPQGTWSRSRESAPCRPDGRRRARGAAGTRAHNPTGARGEWSRGVGRAGLRVNGGCLGRDRTAPSEERPAETSHGEEPQPRSRRTQDAPGHTPGRDPTLTRRTPPWASPGQAWPVPPRSHP</sequence>
<accession>A0A7W5VH61</accession>
<feature type="compositionally biased region" description="Basic and acidic residues" evidence="1">
    <location>
        <begin position="191"/>
        <end position="219"/>
    </location>
</feature>
<feature type="compositionally biased region" description="Basic and acidic residues" evidence="1">
    <location>
        <begin position="14"/>
        <end position="23"/>
    </location>
</feature>
<dbReference type="AlphaFoldDB" id="A0A7W5VH61"/>
<evidence type="ECO:0000313" key="3">
    <source>
        <dbReference type="Proteomes" id="UP000579945"/>
    </source>
</evidence>
<evidence type="ECO:0000256" key="1">
    <source>
        <dbReference type="SAM" id="MobiDB-lite"/>
    </source>
</evidence>
<evidence type="ECO:0000313" key="2">
    <source>
        <dbReference type="EMBL" id="MBB3727727.1"/>
    </source>
</evidence>
<comment type="caution">
    <text evidence="2">The sequence shown here is derived from an EMBL/GenBank/DDBJ whole genome shotgun (WGS) entry which is preliminary data.</text>
</comment>
<name>A0A7W5VH61_9ACTN</name>